<proteinExistence type="predicted"/>
<accession>A0A915K7S3</accession>
<evidence type="ECO:0000313" key="1">
    <source>
        <dbReference type="Proteomes" id="UP000887565"/>
    </source>
</evidence>
<sequence>MAIISTEELIKNNVQKSATGDDRTMSATAKIMNDLSMEILKQKLIGITFTSSLLAMALARHPACSLKAFSIILAAFLSSVVPT</sequence>
<keyword evidence="1" id="KW-1185">Reference proteome</keyword>
<organism evidence="1 2">
    <name type="scientific">Romanomermis culicivorax</name>
    <name type="common">Nematode worm</name>
    <dbReference type="NCBI Taxonomy" id="13658"/>
    <lineage>
        <taxon>Eukaryota</taxon>
        <taxon>Metazoa</taxon>
        <taxon>Ecdysozoa</taxon>
        <taxon>Nematoda</taxon>
        <taxon>Enoplea</taxon>
        <taxon>Dorylaimia</taxon>
        <taxon>Mermithida</taxon>
        <taxon>Mermithoidea</taxon>
        <taxon>Mermithidae</taxon>
        <taxon>Romanomermis</taxon>
    </lineage>
</organism>
<evidence type="ECO:0000313" key="2">
    <source>
        <dbReference type="WBParaSite" id="nRc.2.0.1.t33937-RA"/>
    </source>
</evidence>
<dbReference type="WBParaSite" id="nRc.2.0.1.t33937-RA">
    <property type="protein sequence ID" value="nRc.2.0.1.t33937-RA"/>
    <property type="gene ID" value="nRc.2.0.1.g33937"/>
</dbReference>
<protein>
    <submittedName>
        <fullName evidence="2">Uncharacterized protein</fullName>
    </submittedName>
</protein>
<dbReference type="AlphaFoldDB" id="A0A915K7S3"/>
<reference evidence="2" key="1">
    <citation type="submission" date="2022-11" db="UniProtKB">
        <authorList>
            <consortium name="WormBaseParasite"/>
        </authorList>
    </citation>
    <scope>IDENTIFICATION</scope>
</reference>
<dbReference type="Proteomes" id="UP000887565">
    <property type="component" value="Unplaced"/>
</dbReference>
<name>A0A915K7S3_ROMCU</name>